<evidence type="ECO:0000313" key="5">
    <source>
        <dbReference type="EMBL" id="KAF2096063.1"/>
    </source>
</evidence>
<dbReference type="SUPFAM" id="SSF53474">
    <property type="entry name" value="alpha/beta-Hydrolases"/>
    <property type="match status" value="1"/>
</dbReference>
<evidence type="ECO:0000259" key="4">
    <source>
        <dbReference type="Pfam" id="PF07859"/>
    </source>
</evidence>
<comment type="similarity">
    <text evidence="1">Belongs to the 'GDXG' lipolytic enzyme family.</text>
</comment>
<organism evidence="5 6">
    <name type="scientific">Rhizodiscina lignyota</name>
    <dbReference type="NCBI Taxonomy" id="1504668"/>
    <lineage>
        <taxon>Eukaryota</taxon>
        <taxon>Fungi</taxon>
        <taxon>Dikarya</taxon>
        <taxon>Ascomycota</taxon>
        <taxon>Pezizomycotina</taxon>
        <taxon>Dothideomycetes</taxon>
        <taxon>Pleosporomycetidae</taxon>
        <taxon>Aulographales</taxon>
        <taxon>Rhizodiscinaceae</taxon>
        <taxon>Rhizodiscina</taxon>
    </lineage>
</organism>
<dbReference type="InterPro" id="IPR033140">
    <property type="entry name" value="Lipase_GDXG_put_SER_AS"/>
</dbReference>
<evidence type="ECO:0000256" key="3">
    <source>
        <dbReference type="PROSITE-ProRule" id="PRU10038"/>
    </source>
</evidence>
<dbReference type="PANTHER" id="PTHR48081:SF8">
    <property type="entry name" value="ALPHA_BETA HYDROLASE FOLD-3 DOMAIN-CONTAINING PROTEIN-RELATED"/>
    <property type="match status" value="1"/>
</dbReference>
<reference evidence="5" key="1">
    <citation type="journal article" date="2020" name="Stud. Mycol.">
        <title>101 Dothideomycetes genomes: a test case for predicting lifestyles and emergence of pathogens.</title>
        <authorList>
            <person name="Haridas S."/>
            <person name="Albert R."/>
            <person name="Binder M."/>
            <person name="Bloem J."/>
            <person name="Labutti K."/>
            <person name="Salamov A."/>
            <person name="Andreopoulos B."/>
            <person name="Baker S."/>
            <person name="Barry K."/>
            <person name="Bills G."/>
            <person name="Bluhm B."/>
            <person name="Cannon C."/>
            <person name="Castanera R."/>
            <person name="Culley D."/>
            <person name="Daum C."/>
            <person name="Ezra D."/>
            <person name="Gonzalez J."/>
            <person name="Henrissat B."/>
            <person name="Kuo A."/>
            <person name="Liang C."/>
            <person name="Lipzen A."/>
            <person name="Lutzoni F."/>
            <person name="Magnuson J."/>
            <person name="Mondo S."/>
            <person name="Nolan M."/>
            <person name="Ohm R."/>
            <person name="Pangilinan J."/>
            <person name="Park H.-J."/>
            <person name="Ramirez L."/>
            <person name="Alfaro M."/>
            <person name="Sun H."/>
            <person name="Tritt A."/>
            <person name="Yoshinaga Y."/>
            <person name="Zwiers L.-H."/>
            <person name="Turgeon B."/>
            <person name="Goodwin S."/>
            <person name="Spatafora J."/>
            <person name="Crous P."/>
            <person name="Grigoriev I."/>
        </authorList>
    </citation>
    <scope>NUCLEOTIDE SEQUENCE</scope>
    <source>
        <strain evidence="5">CBS 133067</strain>
    </source>
</reference>
<name>A0A9P4I9R6_9PEZI</name>
<accession>A0A9P4I9R6</accession>
<evidence type="ECO:0000256" key="2">
    <source>
        <dbReference type="ARBA" id="ARBA00022801"/>
    </source>
</evidence>
<dbReference type="GO" id="GO:0016787">
    <property type="term" value="F:hydrolase activity"/>
    <property type="evidence" value="ECO:0007669"/>
    <property type="project" value="UniProtKB-KW"/>
</dbReference>
<dbReference type="Pfam" id="PF07859">
    <property type="entry name" value="Abhydrolase_3"/>
    <property type="match status" value="1"/>
</dbReference>
<dbReference type="Proteomes" id="UP000799772">
    <property type="component" value="Unassembled WGS sequence"/>
</dbReference>
<gene>
    <name evidence="5" type="ORF">NA57DRAFT_78835</name>
</gene>
<feature type="active site" evidence="3">
    <location>
        <position position="169"/>
    </location>
</feature>
<dbReference type="InterPro" id="IPR029058">
    <property type="entry name" value="AB_hydrolase_fold"/>
</dbReference>
<sequence length="331" mass="36820">MEKSPSMRTTNRSDRSLYMRILQRVIRPFKEVPGLIKPNKTYPAGSPRLKPPGYARKCNIQERQVEGVYVYDITSASRIHDTKPSADSKAHRIYYFAGGGFQKPPSSQHWRFLTAIAMQLPNAAVSVISPPLAPNCPAPKTFPQLVRVYEILLREAKEQKQRVTFAGDSSGANLALSLTLAALADGAEYSPDAILVISPSVDSAKVNTEMVKIEPHDPILSVAFTRSVAEKWGAEWVDSDPRVSPIHRDLSLFKDRGVKVFAVTGGNDILAPDALLFRDKCIGAGVEGEWLHWEGQMHCFPLAFMYGLRESREAYESIVDRLREIGNGEPR</sequence>
<dbReference type="InterPro" id="IPR013094">
    <property type="entry name" value="AB_hydrolase_3"/>
</dbReference>
<keyword evidence="2" id="KW-0378">Hydrolase</keyword>
<dbReference type="PROSITE" id="PS01174">
    <property type="entry name" value="LIPASE_GDXG_SER"/>
    <property type="match status" value="1"/>
</dbReference>
<feature type="domain" description="Alpha/beta hydrolase fold-3" evidence="4">
    <location>
        <begin position="94"/>
        <end position="301"/>
    </location>
</feature>
<evidence type="ECO:0000313" key="6">
    <source>
        <dbReference type="Proteomes" id="UP000799772"/>
    </source>
</evidence>
<protein>
    <submittedName>
        <fullName evidence="5">Alpha/beta-hydrolase</fullName>
    </submittedName>
</protein>
<dbReference type="EMBL" id="ML978130">
    <property type="protein sequence ID" value="KAF2096063.1"/>
    <property type="molecule type" value="Genomic_DNA"/>
</dbReference>
<keyword evidence="6" id="KW-1185">Reference proteome</keyword>
<dbReference type="InterPro" id="IPR050300">
    <property type="entry name" value="GDXG_lipolytic_enzyme"/>
</dbReference>
<proteinExistence type="inferred from homology"/>
<evidence type="ECO:0000256" key="1">
    <source>
        <dbReference type="ARBA" id="ARBA00010515"/>
    </source>
</evidence>
<comment type="caution">
    <text evidence="5">The sequence shown here is derived from an EMBL/GenBank/DDBJ whole genome shotgun (WGS) entry which is preliminary data.</text>
</comment>
<dbReference type="OrthoDB" id="2152029at2759"/>
<dbReference type="Gene3D" id="3.40.50.1820">
    <property type="entry name" value="alpha/beta hydrolase"/>
    <property type="match status" value="1"/>
</dbReference>
<dbReference type="PANTHER" id="PTHR48081">
    <property type="entry name" value="AB HYDROLASE SUPERFAMILY PROTEIN C4A8.06C"/>
    <property type="match status" value="1"/>
</dbReference>
<dbReference type="AlphaFoldDB" id="A0A9P4I9R6"/>